<accession>A0AAV7KZW1</accession>
<feature type="compositionally biased region" description="Low complexity" evidence="1">
    <location>
        <begin position="35"/>
        <end position="49"/>
    </location>
</feature>
<sequence>RAFKGSRRQIWSTFPRKGSGTGPGGRRCEGYHSLRSSSTSRRTTPPSSTDSQVGHSIQARESIFQSRCVYSHCALHALSLELEVKKHVSLNRSAP</sequence>
<protein>
    <submittedName>
        <fullName evidence="2">Uncharacterized protein</fullName>
    </submittedName>
</protein>
<feature type="region of interest" description="Disordered" evidence="1">
    <location>
        <begin position="1"/>
        <end position="56"/>
    </location>
</feature>
<feature type="non-terminal residue" evidence="2">
    <location>
        <position position="95"/>
    </location>
</feature>
<keyword evidence="3" id="KW-1185">Reference proteome</keyword>
<dbReference type="AlphaFoldDB" id="A0AAV7KZW1"/>
<reference evidence="2" key="1">
    <citation type="journal article" date="2022" name="bioRxiv">
        <title>Sequencing and chromosome-scale assembly of the giantPleurodeles waltlgenome.</title>
        <authorList>
            <person name="Brown T."/>
            <person name="Elewa A."/>
            <person name="Iarovenko S."/>
            <person name="Subramanian E."/>
            <person name="Araus A.J."/>
            <person name="Petzold A."/>
            <person name="Susuki M."/>
            <person name="Suzuki K.-i.T."/>
            <person name="Hayashi T."/>
            <person name="Toyoda A."/>
            <person name="Oliveira C."/>
            <person name="Osipova E."/>
            <person name="Leigh N.D."/>
            <person name="Simon A."/>
            <person name="Yun M.H."/>
        </authorList>
    </citation>
    <scope>NUCLEOTIDE SEQUENCE</scope>
    <source>
        <strain evidence="2">20211129_DDA</strain>
        <tissue evidence="2">Liver</tissue>
    </source>
</reference>
<proteinExistence type="predicted"/>
<dbReference type="EMBL" id="JANPWB010000016">
    <property type="protein sequence ID" value="KAJ1080930.1"/>
    <property type="molecule type" value="Genomic_DNA"/>
</dbReference>
<organism evidence="2 3">
    <name type="scientific">Pleurodeles waltl</name>
    <name type="common">Iberian ribbed newt</name>
    <dbReference type="NCBI Taxonomy" id="8319"/>
    <lineage>
        <taxon>Eukaryota</taxon>
        <taxon>Metazoa</taxon>
        <taxon>Chordata</taxon>
        <taxon>Craniata</taxon>
        <taxon>Vertebrata</taxon>
        <taxon>Euteleostomi</taxon>
        <taxon>Amphibia</taxon>
        <taxon>Batrachia</taxon>
        <taxon>Caudata</taxon>
        <taxon>Salamandroidea</taxon>
        <taxon>Salamandridae</taxon>
        <taxon>Pleurodelinae</taxon>
        <taxon>Pleurodeles</taxon>
    </lineage>
</organism>
<name>A0AAV7KZW1_PLEWA</name>
<evidence type="ECO:0000313" key="2">
    <source>
        <dbReference type="EMBL" id="KAJ1080930.1"/>
    </source>
</evidence>
<feature type="non-terminal residue" evidence="2">
    <location>
        <position position="1"/>
    </location>
</feature>
<comment type="caution">
    <text evidence="2">The sequence shown here is derived from an EMBL/GenBank/DDBJ whole genome shotgun (WGS) entry which is preliminary data.</text>
</comment>
<gene>
    <name evidence="2" type="ORF">NDU88_001118</name>
</gene>
<evidence type="ECO:0000256" key="1">
    <source>
        <dbReference type="SAM" id="MobiDB-lite"/>
    </source>
</evidence>
<evidence type="ECO:0000313" key="3">
    <source>
        <dbReference type="Proteomes" id="UP001066276"/>
    </source>
</evidence>
<dbReference type="Proteomes" id="UP001066276">
    <property type="component" value="Chromosome 12"/>
</dbReference>